<dbReference type="eggNOG" id="COG3188">
    <property type="taxonomic scope" value="Bacteria"/>
</dbReference>
<gene>
    <name evidence="2" type="ORF">Cha6605_0620</name>
</gene>
<evidence type="ECO:0008006" key="4">
    <source>
        <dbReference type="Google" id="ProtNLM"/>
    </source>
</evidence>
<protein>
    <recommendedName>
        <fullName evidence="4">Carboxypeptidase regulatory-like domain-containing protein</fullName>
    </recommendedName>
</protein>
<feature type="compositionally biased region" description="Pro residues" evidence="1">
    <location>
        <begin position="898"/>
        <end position="914"/>
    </location>
</feature>
<feature type="region of interest" description="Disordered" evidence="1">
    <location>
        <begin position="894"/>
        <end position="921"/>
    </location>
</feature>
<sequence>MSEFCNGESSFHHFFKHCRFLSQTLILASQLVILLAPIVAAQSTPDRPKEEIVQNKPITPAVIPEGDRTLPVGLNINGKNVLPSINVVGKEDGEKAVNFEGWLVPFDEVIEALKFKVKELPTGQIEISSPIFKYLLSPDKIGKDRQLGRTIAIRDLNAIPGLTAKFDINKYAIDLLVPTIDRDGGTSIVEQPIVVDGLPVARPIGWGLGAIQQRTNVSGQSSSGGTAQGELKAVGNIFDANWYIKVDQPQLDRPGNWNITDGVIIRQRPQSDLVFGSQIPFWRRQSSATGTYWGGTSIWREGFTPSVQLFGADFSVNDRLQSSRVARSIVGQAVPGTLVQLVRGSQITPLQEILVDSSGIYRFDNIIVGNGIDSIFGQDYRVLIYPNGLLTANPEIRPAQFITTPGQLPTGGSALVVSAGGNRIAAGNFGDFDAVQGGVLYRRGLNETLTVGVGTAFDREVLGVAEVFWQPNNTPLQVAFSATTGKQWDILGRLDYRPSNDFFLTANTDQFSSRANANWKLSPTFTATSNFDSQRGLSVGGQYSATGSNSSTSLNAEIDSQARLKLGASQRLERWQLSSQINESATTTQLAYNLGGNSDTGNDIVATYQTNSQATATSSPYFSSLVWRYRSIDKTADGRSVWQSELGYGLNNLSSGVVAGLDLNVIPGLRLRGSYRGASENGRDSYAIELTTTLLTSTGIQGTNTAIDELRALGQVELTAFYDTNGNSRQDPGEATYYDPLLFKINGKSLKSVRIASATDSFAMIKLPPDSYRVDIDPAGHPVNYRSSIDAVRLDVAAGNITKISVPLVPAYVYTGVVQDKAGKPVIGGRVEATAMKNGTKISSITNDAGVYYLEGLEQGKYKLTISDLPATPGHLNITATSQPSQELNLTVDIPTENPQPPTPPTPPITPTTNPPTSRSNPNLFNNYTYIANPDRIGSSIATSIHRY</sequence>
<dbReference type="GO" id="GO:0030246">
    <property type="term" value="F:carbohydrate binding"/>
    <property type="evidence" value="ECO:0007669"/>
    <property type="project" value="InterPro"/>
</dbReference>
<evidence type="ECO:0000256" key="1">
    <source>
        <dbReference type="SAM" id="MobiDB-lite"/>
    </source>
</evidence>
<dbReference type="HOGENOM" id="CLU_296970_0_0_3"/>
<dbReference type="OrthoDB" id="580948at2"/>
<dbReference type="RefSeq" id="WP_015158091.1">
    <property type="nucleotide sequence ID" value="NC_019697.1"/>
</dbReference>
<dbReference type="Gene3D" id="2.60.40.1120">
    <property type="entry name" value="Carboxypeptidase-like, regulatory domain"/>
    <property type="match status" value="1"/>
</dbReference>
<dbReference type="KEGG" id="cmp:Cha6605_0620"/>
<dbReference type="PATRIC" id="fig|1173020.3.peg.728"/>
<keyword evidence="3" id="KW-1185">Reference proteome</keyword>
<proteinExistence type="predicted"/>
<dbReference type="Proteomes" id="UP000010366">
    <property type="component" value="Chromosome"/>
</dbReference>
<dbReference type="EMBL" id="CP003600">
    <property type="protein sequence ID" value="AFY91897.1"/>
    <property type="molecule type" value="Genomic_DNA"/>
</dbReference>
<reference evidence="2 3" key="1">
    <citation type="submission" date="2012-05" db="EMBL/GenBank/DDBJ databases">
        <title>Finished chromosome of genome of Chamaesiphon sp. PCC 6605.</title>
        <authorList>
            <consortium name="US DOE Joint Genome Institute"/>
            <person name="Gugger M."/>
            <person name="Coursin T."/>
            <person name="Rippka R."/>
            <person name="Tandeau De Marsac N."/>
            <person name="Huntemann M."/>
            <person name="Wei C.-L."/>
            <person name="Han J."/>
            <person name="Detter J.C."/>
            <person name="Han C."/>
            <person name="Tapia R."/>
            <person name="Chen A."/>
            <person name="Kyrpides N."/>
            <person name="Mavromatis K."/>
            <person name="Markowitz V."/>
            <person name="Szeto E."/>
            <person name="Ivanova N."/>
            <person name="Pagani I."/>
            <person name="Pati A."/>
            <person name="Goodwin L."/>
            <person name="Nordberg H.P."/>
            <person name="Cantor M.N."/>
            <person name="Hua S.X."/>
            <person name="Woyke T."/>
            <person name="Kerfeld C.A."/>
        </authorList>
    </citation>
    <scope>NUCLEOTIDE SEQUENCE [LARGE SCALE GENOMIC DNA]</scope>
    <source>
        <strain evidence="3">ATCC 27169 / PCC 6605</strain>
    </source>
</reference>
<evidence type="ECO:0000313" key="3">
    <source>
        <dbReference type="Proteomes" id="UP000010366"/>
    </source>
</evidence>
<dbReference type="AlphaFoldDB" id="K9U9X7"/>
<organism evidence="2 3">
    <name type="scientific">Chamaesiphon minutus (strain ATCC 27169 / PCC 6605)</name>
    <dbReference type="NCBI Taxonomy" id="1173020"/>
    <lineage>
        <taxon>Bacteria</taxon>
        <taxon>Bacillati</taxon>
        <taxon>Cyanobacteriota</taxon>
        <taxon>Cyanophyceae</taxon>
        <taxon>Gomontiellales</taxon>
        <taxon>Chamaesiphonaceae</taxon>
        <taxon>Chamaesiphon</taxon>
    </lineage>
</organism>
<evidence type="ECO:0000313" key="2">
    <source>
        <dbReference type="EMBL" id="AFY91897.1"/>
    </source>
</evidence>
<dbReference type="InterPro" id="IPR013784">
    <property type="entry name" value="Carb-bd-like_fold"/>
</dbReference>
<dbReference type="SUPFAM" id="SSF49452">
    <property type="entry name" value="Starch-binding domain-like"/>
    <property type="match status" value="1"/>
</dbReference>
<name>K9U9X7_CHAP6</name>
<dbReference type="Pfam" id="PF13620">
    <property type="entry name" value="CarboxypepD_reg"/>
    <property type="match status" value="1"/>
</dbReference>
<accession>K9U9X7</accession>
<dbReference type="STRING" id="1173020.Cha6605_0620"/>